<keyword evidence="3" id="KW-0479">Metal-binding</keyword>
<evidence type="ECO:0000256" key="6">
    <source>
        <dbReference type="ARBA" id="ARBA00023242"/>
    </source>
</evidence>
<evidence type="ECO:0000256" key="4">
    <source>
        <dbReference type="ARBA" id="ARBA00023002"/>
    </source>
</evidence>
<dbReference type="EMBL" id="CAJNJA010031387">
    <property type="protein sequence ID" value="CAE7656709.1"/>
    <property type="molecule type" value="Genomic_DNA"/>
</dbReference>
<dbReference type="Gene3D" id="2.60.120.650">
    <property type="entry name" value="Cupin"/>
    <property type="match status" value="1"/>
</dbReference>
<keyword evidence="4" id="KW-0560">Oxidoreductase</keyword>
<protein>
    <submittedName>
        <fullName evidence="8">Ppm2 protein</fullName>
    </submittedName>
</protein>
<dbReference type="SUPFAM" id="SSF51197">
    <property type="entry name" value="Clavaminate synthase-like"/>
    <property type="match status" value="1"/>
</dbReference>
<dbReference type="GO" id="GO:0005634">
    <property type="term" value="C:nucleus"/>
    <property type="evidence" value="ECO:0007669"/>
    <property type="project" value="UniProtKB-SubCell"/>
</dbReference>
<feature type="domain" description="JmjC" evidence="7">
    <location>
        <begin position="297"/>
        <end position="438"/>
    </location>
</feature>
<evidence type="ECO:0000256" key="1">
    <source>
        <dbReference type="ARBA" id="ARBA00001954"/>
    </source>
</evidence>
<sequence length="438" mass="47330">MAVHCAEDTSRRPASAVIIRSSAGPAREFALCEVEVQVAPVPCDLLLDKGWTIHGRVVLIFPPGEASRAKLEDAGEACERAGGSFVETRSRPGRALCVEAACAPSRCLEEFDTEVENFAPLTVLGLWNHDLERVADECGDLGHSKARMFEATVMIYNGGHPDVGGSQMTTHWCLNLMDSVLPVSLLSWPHNSVKESNDVTVSRSRSAGQVSRLPATMSCSTALDATATHQEQRWSLATSAPLLHDVWAKARDVELTRFTYHVPGRTLGPFLRAQSSPTPHRIVADKSTKELFEACASREEEVYFYSGLAEGAGGLIHEDVQNLVRTFSDAVRAVAAKSLEAKANVWISCPLTGASAHYDMGHNVVIQIFGVKAFDLLPPSSLQTLPIPPTGHPYARQAMNDTGSTFSTITLQPGDALYLPPLWAHRTSSGAEGLVVVH</sequence>
<dbReference type="OrthoDB" id="415358at2759"/>
<evidence type="ECO:0000313" key="8">
    <source>
        <dbReference type="EMBL" id="CAE7656709.1"/>
    </source>
</evidence>
<dbReference type="InterPro" id="IPR003347">
    <property type="entry name" value="JmjC_dom"/>
</dbReference>
<gene>
    <name evidence="8" type="primary">ppm2</name>
    <name evidence="8" type="ORF">SNEC2469_LOCUS18591</name>
</gene>
<comment type="subcellular location">
    <subcellularLocation>
        <location evidence="2">Nucleus</location>
    </subcellularLocation>
</comment>
<dbReference type="PANTHER" id="PTHR12461">
    <property type="entry name" value="HYPOXIA-INDUCIBLE FACTOR 1 ALPHA INHIBITOR-RELATED"/>
    <property type="match status" value="1"/>
</dbReference>
<dbReference type="InterPro" id="IPR041667">
    <property type="entry name" value="Cupin_8"/>
</dbReference>
<evidence type="ECO:0000256" key="5">
    <source>
        <dbReference type="ARBA" id="ARBA00023004"/>
    </source>
</evidence>
<keyword evidence="6" id="KW-0539">Nucleus</keyword>
<keyword evidence="5" id="KW-0408">Iron</keyword>
<comment type="cofactor">
    <cofactor evidence="1">
        <name>Fe(2+)</name>
        <dbReference type="ChEBI" id="CHEBI:29033"/>
    </cofactor>
</comment>
<proteinExistence type="predicted"/>
<evidence type="ECO:0000259" key="7">
    <source>
        <dbReference type="PROSITE" id="PS51184"/>
    </source>
</evidence>
<dbReference type="AlphaFoldDB" id="A0A812VSQ2"/>
<comment type="caution">
    <text evidence="8">The sequence shown here is derived from an EMBL/GenBank/DDBJ whole genome shotgun (WGS) entry which is preliminary data.</text>
</comment>
<evidence type="ECO:0000313" key="9">
    <source>
        <dbReference type="Proteomes" id="UP000601435"/>
    </source>
</evidence>
<accession>A0A812VSQ2</accession>
<name>A0A812VSQ2_9DINO</name>
<evidence type="ECO:0000256" key="3">
    <source>
        <dbReference type="ARBA" id="ARBA00022723"/>
    </source>
</evidence>
<keyword evidence="9" id="KW-1185">Reference proteome</keyword>
<dbReference type="Pfam" id="PF13621">
    <property type="entry name" value="Cupin_8"/>
    <property type="match status" value="1"/>
</dbReference>
<evidence type="ECO:0000256" key="2">
    <source>
        <dbReference type="ARBA" id="ARBA00004123"/>
    </source>
</evidence>
<dbReference type="PANTHER" id="PTHR12461:SF106">
    <property type="entry name" value="BIFUNCTIONAL PEPTIDASE AND ARGINYL-HYDROXYLASE JMJD5"/>
    <property type="match status" value="1"/>
</dbReference>
<organism evidence="8 9">
    <name type="scientific">Symbiodinium necroappetens</name>
    <dbReference type="NCBI Taxonomy" id="1628268"/>
    <lineage>
        <taxon>Eukaryota</taxon>
        <taxon>Sar</taxon>
        <taxon>Alveolata</taxon>
        <taxon>Dinophyceae</taxon>
        <taxon>Suessiales</taxon>
        <taxon>Symbiodiniaceae</taxon>
        <taxon>Symbiodinium</taxon>
    </lineage>
</organism>
<dbReference type="Proteomes" id="UP000601435">
    <property type="component" value="Unassembled WGS sequence"/>
</dbReference>
<reference evidence="8" key="1">
    <citation type="submission" date="2021-02" db="EMBL/GenBank/DDBJ databases">
        <authorList>
            <person name="Dougan E. K."/>
            <person name="Rhodes N."/>
            <person name="Thang M."/>
            <person name="Chan C."/>
        </authorList>
    </citation>
    <scope>NUCLEOTIDE SEQUENCE</scope>
</reference>
<dbReference type="PROSITE" id="PS51184">
    <property type="entry name" value="JMJC"/>
    <property type="match status" value="1"/>
</dbReference>
<dbReference type="GO" id="GO:0016491">
    <property type="term" value="F:oxidoreductase activity"/>
    <property type="evidence" value="ECO:0007669"/>
    <property type="project" value="UniProtKB-KW"/>
</dbReference>
<dbReference type="GO" id="GO:0046872">
    <property type="term" value="F:metal ion binding"/>
    <property type="evidence" value="ECO:0007669"/>
    <property type="project" value="UniProtKB-KW"/>
</dbReference>